<keyword evidence="2" id="KW-0479">Metal-binding</keyword>
<feature type="domain" description="Mandelate racemase/muconate lactonizing enzyme C-terminal" evidence="4">
    <location>
        <begin position="140"/>
        <end position="241"/>
    </location>
</feature>
<dbReference type="InterPro" id="IPR036849">
    <property type="entry name" value="Enolase-like_C_sf"/>
</dbReference>
<keyword evidence="3" id="KW-0460">Magnesium</keyword>
<evidence type="ECO:0000256" key="1">
    <source>
        <dbReference type="ARBA" id="ARBA00001946"/>
    </source>
</evidence>
<dbReference type="Pfam" id="PF13378">
    <property type="entry name" value="MR_MLE_C"/>
    <property type="match status" value="1"/>
</dbReference>
<reference evidence="5 6" key="1">
    <citation type="submission" date="2018-09" db="EMBL/GenBank/DDBJ databases">
        <title>Micromonospora sp. nov. MS1-9, isolated from a root of Musa sp.</title>
        <authorList>
            <person name="Kuncharoen N."/>
            <person name="Kudo T."/>
            <person name="Ohkuma M."/>
            <person name="Yuki M."/>
            <person name="Tanasupawat S."/>
        </authorList>
    </citation>
    <scope>NUCLEOTIDE SEQUENCE [LARGE SCALE GENOMIC DNA]</scope>
    <source>
        <strain evidence="5 6">MS1-9</strain>
    </source>
</reference>
<sequence>MSGLRLAVEAYQVPTDAPEGDGTLAWTSTTLVLVRAEADGVTGIGWTYGPRAVVPVVTDLLGPVVAGLDSDDVPAVWSAMQRRLRNAGRPGVAGLALSAVDCAVWDLKARRHTIPLARLLGTARHRVPVYGSGGFTTYDAERQHRQLAGWVHDDGIPRVKIKIGESWGSEVARDVDRMTAARRTIGDHAELYVDANGAYQRKQAIRVAHAVADLDVRWYEEPVSSDDPVGLGLVRDHVRPDVAAGEYGYDLGYFHRLAPYVDCLQIDVTRCGGISEFLRAAAVAAAAGLEVSAHCAPHQHLAVAAATPNLRHIEWFHDHVRIESMLFHGAVRAVGGSAPVPLEESGNGLTFRTDRAEPYRVA</sequence>
<dbReference type="Pfam" id="PF02746">
    <property type="entry name" value="MR_MLE_N"/>
    <property type="match status" value="1"/>
</dbReference>
<evidence type="ECO:0000259" key="4">
    <source>
        <dbReference type="SMART" id="SM00922"/>
    </source>
</evidence>
<dbReference type="Gene3D" id="3.30.390.10">
    <property type="entry name" value="Enolase-like, N-terminal domain"/>
    <property type="match status" value="1"/>
</dbReference>
<dbReference type="SUPFAM" id="SSF51604">
    <property type="entry name" value="Enolase C-terminal domain-like"/>
    <property type="match status" value="1"/>
</dbReference>
<dbReference type="GO" id="GO:0000287">
    <property type="term" value="F:magnesium ion binding"/>
    <property type="evidence" value="ECO:0007669"/>
    <property type="project" value="TreeGrafter"/>
</dbReference>
<dbReference type="InterPro" id="IPR029017">
    <property type="entry name" value="Enolase-like_N"/>
</dbReference>
<evidence type="ECO:0000256" key="3">
    <source>
        <dbReference type="ARBA" id="ARBA00022842"/>
    </source>
</evidence>
<dbReference type="RefSeq" id="WP_120688701.1">
    <property type="nucleotide sequence ID" value="NZ_RAZT01000004.1"/>
</dbReference>
<evidence type="ECO:0000313" key="5">
    <source>
        <dbReference type="EMBL" id="RKN34097.1"/>
    </source>
</evidence>
<accession>A0A3A9YKG8</accession>
<dbReference type="SMART" id="SM00922">
    <property type="entry name" value="MR_MLE"/>
    <property type="match status" value="1"/>
</dbReference>
<dbReference type="InterPro" id="IPR029065">
    <property type="entry name" value="Enolase_C-like"/>
</dbReference>
<protein>
    <submittedName>
        <fullName evidence="5">Mandelate racemase</fullName>
    </submittedName>
</protein>
<evidence type="ECO:0000313" key="6">
    <source>
        <dbReference type="Proteomes" id="UP000275865"/>
    </source>
</evidence>
<dbReference type="InterPro" id="IPR046945">
    <property type="entry name" value="RHMD-like"/>
</dbReference>
<gene>
    <name evidence="5" type="ORF">D7044_10510</name>
</gene>
<dbReference type="SFLD" id="SFLDS00001">
    <property type="entry name" value="Enolase"/>
    <property type="match status" value="1"/>
</dbReference>
<dbReference type="EMBL" id="RAZT01000004">
    <property type="protein sequence ID" value="RKN34097.1"/>
    <property type="molecule type" value="Genomic_DNA"/>
</dbReference>
<dbReference type="SFLD" id="SFLDG00179">
    <property type="entry name" value="mandelate_racemase"/>
    <property type="match status" value="1"/>
</dbReference>
<dbReference type="PANTHER" id="PTHR13794">
    <property type="entry name" value="ENOLASE SUPERFAMILY, MANDELATE RACEMASE"/>
    <property type="match status" value="1"/>
</dbReference>
<dbReference type="AlphaFoldDB" id="A0A3A9YKG8"/>
<evidence type="ECO:0000256" key="2">
    <source>
        <dbReference type="ARBA" id="ARBA00022723"/>
    </source>
</evidence>
<proteinExistence type="predicted"/>
<comment type="caution">
    <text evidence="5">The sequence shown here is derived from an EMBL/GenBank/DDBJ whole genome shotgun (WGS) entry which is preliminary data.</text>
</comment>
<dbReference type="InterPro" id="IPR013341">
    <property type="entry name" value="Mandelate_racemase_N_dom"/>
</dbReference>
<dbReference type="Gene3D" id="3.20.20.120">
    <property type="entry name" value="Enolase-like C-terminal domain"/>
    <property type="match status" value="1"/>
</dbReference>
<dbReference type="GO" id="GO:0016836">
    <property type="term" value="F:hydro-lyase activity"/>
    <property type="evidence" value="ECO:0007669"/>
    <property type="project" value="TreeGrafter"/>
</dbReference>
<dbReference type="PANTHER" id="PTHR13794:SF58">
    <property type="entry name" value="MITOCHONDRIAL ENOLASE SUPERFAMILY MEMBER 1"/>
    <property type="match status" value="1"/>
</dbReference>
<dbReference type="InterPro" id="IPR013342">
    <property type="entry name" value="Mandelate_racemase_C"/>
</dbReference>
<organism evidence="5 6">
    <name type="scientific">Micromonospora musae</name>
    <dbReference type="NCBI Taxonomy" id="1894970"/>
    <lineage>
        <taxon>Bacteria</taxon>
        <taxon>Bacillati</taxon>
        <taxon>Actinomycetota</taxon>
        <taxon>Actinomycetes</taxon>
        <taxon>Micromonosporales</taxon>
        <taxon>Micromonosporaceae</taxon>
        <taxon>Micromonospora</taxon>
    </lineage>
</organism>
<dbReference type="Proteomes" id="UP000275865">
    <property type="component" value="Unassembled WGS sequence"/>
</dbReference>
<name>A0A3A9YKG8_9ACTN</name>
<comment type="cofactor">
    <cofactor evidence="1">
        <name>Mg(2+)</name>
        <dbReference type="ChEBI" id="CHEBI:18420"/>
    </cofactor>
</comment>
<dbReference type="GO" id="GO:0016052">
    <property type="term" value="P:carbohydrate catabolic process"/>
    <property type="evidence" value="ECO:0007669"/>
    <property type="project" value="TreeGrafter"/>
</dbReference>
<dbReference type="SUPFAM" id="SSF54826">
    <property type="entry name" value="Enolase N-terminal domain-like"/>
    <property type="match status" value="1"/>
</dbReference>